<proteinExistence type="predicted"/>
<reference evidence="2" key="1">
    <citation type="journal article" date="2010" name="Genome Biol.">
        <title>Genome sequence of the necrotrophic plant pathogen Pythium ultimum reveals original pathogenicity mechanisms and effector repertoire.</title>
        <authorList>
            <person name="Levesque C.A."/>
            <person name="Brouwer H."/>
            <person name="Cano L."/>
            <person name="Hamilton J.P."/>
            <person name="Holt C."/>
            <person name="Huitema E."/>
            <person name="Raffaele S."/>
            <person name="Robideau G.P."/>
            <person name="Thines M."/>
            <person name="Win J."/>
            <person name="Zerillo M.M."/>
            <person name="Beakes G.W."/>
            <person name="Boore J.L."/>
            <person name="Busam D."/>
            <person name="Dumas B."/>
            <person name="Ferriera S."/>
            <person name="Fuerstenberg S.I."/>
            <person name="Gachon C.M."/>
            <person name="Gaulin E."/>
            <person name="Govers F."/>
            <person name="Grenville-Briggs L."/>
            <person name="Horner N."/>
            <person name="Hostetler J."/>
            <person name="Jiang R.H."/>
            <person name="Johnson J."/>
            <person name="Krajaejun T."/>
            <person name="Lin H."/>
            <person name="Meijer H.J."/>
            <person name="Moore B."/>
            <person name="Morris P."/>
            <person name="Phuntmart V."/>
            <person name="Puiu D."/>
            <person name="Shetty J."/>
            <person name="Stajich J.E."/>
            <person name="Tripathy S."/>
            <person name="Wawra S."/>
            <person name="van West P."/>
            <person name="Whitty B.R."/>
            <person name="Coutinho P.M."/>
            <person name="Henrissat B."/>
            <person name="Martin F."/>
            <person name="Thomas P.D."/>
            <person name="Tyler B.M."/>
            <person name="De Vries R.P."/>
            <person name="Kamoun S."/>
            <person name="Yandell M."/>
            <person name="Tisserat N."/>
            <person name="Buell C.R."/>
        </authorList>
    </citation>
    <scope>NUCLEOTIDE SEQUENCE</scope>
    <source>
        <strain evidence="2">DAOM:BR144</strain>
    </source>
</reference>
<dbReference type="HOGENOM" id="CLU_2727807_0_0_1"/>
<accession>K3WRS7</accession>
<dbReference type="EMBL" id="GL376585">
    <property type="status" value="NOT_ANNOTATED_CDS"/>
    <property type="molecule type" value="Genomic_DNA"/>
</dbReference>
<dbReference type="InParanoid" id="K3WRS7"/>
<dbReference type="EnsemblProtists" id="PYU1_T007671">
    <property type="protein sequence ID" value="PYU1_T007671"/>
    <property type="gene ID" value="PYU1_G007655"/>
</dbReference>
<reference evidence="2" key="2">
    <citation type="submission" date="2010-04" db="EMBL/GenBank/DDBJ databases">
        <authorList>
            <person name="Buell R."/>
            <person name="Hamilton J."/>
            <person name="Hostetler J."/>
        </authorList>
    </citation>
    <scope>NUCLEOTIDE SEQUENCE [LARGE SCALE GENOMIC DNA]</scope>
    <source>
        <strain evidence="2">DAOM:BR144</strain>
    </source>
</reference>
<sequence length="72" mass="8150">MRGFLLFNHISEHIQLVHEGKLRPGIDPTEFIGLDGIADTIDRMNVKQNIGKTCRQAHLSIVFTHPVVDVFI</sequence>
<reference evidence="1" key="3">
    <citation type="submission" date="2015-02" db="UniProtKB">
        <authorList>
            <consortium name="EnsemblProtists"/>
        </authorList>
    </citation>
    <scope>IDENTIFICATION</scope>
    <source>
        <strain evidence="1">DAOM BR144</strain>
    </source>
</reference>
<name>K3WRS7_GLOUD</name>
<dbReference type="STRING" id="431595.K3WRS7"/>
<protein>
    <submittedName>
        <fullName evidence="1">Uncharacterized protein</fullName>
    </submittedName>
</protein>
<dbReference type="AlphaFoldDB" id="K3WRS7"/>
<keyword evidence="2" id="KW-1185">Reference proteome</keyword>
<evidence type="ECO:0000313" key="1">
    <source>
        <dbReference type="EnsemblProtists" id="PYU1_T007671"/>
    </source>
</evidence>
<dbReference type="Proteomes" id="UP000019132">
    <property type="component" value="Unassembled WGS sequence"/>
</dbReference>
<dbReference type="VEuPathDB" id="FungiDB:PYU1_G007655"/>
<organism evidence="1 2">
    <name type="scientific">Globisporangium ultimum (strain ATCC 200006 / CBS 805.95 / DAOM BR144)</name>
    <name type="common">Pythium ultimum</name>
    <dbReference type="NCBI Taxonomy" id="431595"/>
    <lineage>
        <taxon>Eukaryota</taxon>
        <taxon>Sar</taxon>
        <taxon>Stramenopiles</taxon>
        <taxon>Oomycota</taxon>
        <taxon>Peronosporomycetes</taxon>
        <taxon>Pythiales</taxon>
        <taxon>Pythiaceae</taxon>
        <taxon>Globisporangium</taxon>
    </lineage>
</organism>
<evidence type="ECO:0000313" key="2">
    <source>
        <dbReference type="Proteomes" id="UP000019132"/>
    </source>
</evidence>